<organism evidence="10 11">
    <name type="scientific">Aegilops tauschii subsp. strangulata</name>
    <name type="common">Goatgrass</name>
    <dbReference type="NCBI Taxonomy" id="200361"/>
    <lineage>
        <taxon>Eukaryota</taxon>
        <taxon>Viridiplantae</taxon>
        <taxon>Streptophyta</taxon>
        <taxon>Embryophyta</taxon>
        <taxon>Tracheophyta</taxon>
        <taxon>Spermatophyta</taxon>
        <taxon>Magnoliopsida</taxon>
        <taxon>Liliopsida</taxon>
        <taxon>Poales</taxon>
        <taxon>Poaceae</taxon>
        <taxon>BOP clade</taxon>
        <taxon>Pooideae</taxon>
        <taxon>Triticodae</taxon>
        <taxon>Triticeae</taxon>
        <taxon>Triticinae</taxon>
        <taxon>Aegilops</taxon>
    </lineage>
</organism>
<evidence type="ECO:0000313" key="11">
    <source>
        <dbReference type="Proteomes" id="UP000015105"/>
    </source>
</evidence>
<proteinExistence type="predicted"/>
<feature type="region of interest" description="Disordered" evidence="9">
    <location>
        <begin position="94"/>
        <end position="180"/>
    </location>
</feature>
<dbReference type="Gramene" id="AET5Gv20380700.3">
    <property type="protein sequence ID" value="AET5Gv20380700.3"/>
    <property type="gene ID" value="AET5Gv20380700"/>
</dbReference>
<evidence type="ECO:0000256" key="9">
    <source>
        <dbReference type="SAM" id="MobiDB-lite"/>
    </source>
</evidence>
<name>A0A453KDA3_AEGTS</name>
<dbReference type="PANTHER" id="PTHR13902">
    <property type="entry name" value="SERINE/THREONINE-PROTEIN KINASE WNK WITH NO LYSINE -RELATED"/>
    <property type="match status" value="1"/>
</dbReference>
<keyword evidence="5" id="KW-0418">Kinase</keyword>
<evidence type="ECO:0000256" key="5">
    <source>
        <dbReference type="ARBA" id="ARBA00022777"/>
    </source>
</evidence>
<dbReference type="GO" id="GO:0005524">
    <property type="term" value="F:ATP binding"/>
    <property type="evidence" value="ECO:0007669"/>
    <property type="project" value="UniProtKB-KW"/>
</dbReference>
<dbReference type="AlphaFoldDB" id="A0A453KDA3"/>
<evidence type="ECO:0000313" key="10">
    <source>
        <dbReference type="EnsemblPlants" id="AET5Gv20380700.3"/>
    </source>
</evidence>
<reference evidence="10" key="5">
    <citation type="journal article" date="2021" name="G3 (Bethesda)">
        <title>Aegilops tauschii genome assembly Aet v5.0 features greater sequence contiguity and improved annotation.</title>
        <authorList>
            <person name="Wang L."/>
            <person name="Zhu T."/>
            <person name="Rodriguez J.C."/>
            <person name="Deal K.R."/>
            <person name="Dubcovsky J."/>
            <person name="McGuire P.E."/>
            <person name="Lux T."/>
            <person name="Spannagl M."/>
            <person name="Mayer K.F.X."/>
            <person name="Baldrich P."/>
            <person name="Meyers B.C."/>
            <person name="Huo N."/>
            <person name="Gu Y.Q."/>
            <person name="Zhou H."/>
            <person name="Devos K.M."/>
            <person name="Bennetzen J.L."/>
            <person name="Unver T."/>
            <person name="Budak H."/>
            <person name="Gulick P.J."/>
            <person name="Galiba G."/>
            <person name="Kalapos B."/>
            <person name="Nelson D.R."/>
            <person name="Li P."/>
            <person name="You F.M."/>
            <person name="Luo M.C."/>
            <person name="Dvorak J."/>
        </authorList>
    </citation>
    <scope>NUCLEOTIDE SEQUENCE [LARGE SCALE GENOMIC DNA]</scope>
    <source>
        <strain evidence="10">cv. AL8/78</strain>
    </source>
</reference>
<dbReference type="EC" id="2.7.11.1" evidence="1"/>
<comment type="catalytic activity">
    <reaction evidence="8">
        <text>L-seryl-[protein] + ATP = O-phospho-L-seryl-[protein] + ADP + H(+)</text>
        <dbReference type="Rhea" id="RHEA:17989"/>
        <dbReference type="Rhea" id="RHEA-COMP:9863"/>
        <dbReference type="Rhea" id="RHEA-COMP:11604"/>
        <dbReference type="ChEBI" id="CHEBI:15378"/>
        <dbReference type="ChEBI" id="CHEBI:29999"/>
        <dbReference type="ChEBI" id="CHEBI:30616"/>
        <dbReference type="ChEBI" id="CHEBI:83421"/>
        <dbReference type="ChEBI" id="CHEBI:456216"/>
        <dbReference type="EC" id="2.7.11.1"/>
    </reaction>
</comment>
<keyword evidence="2" id="KW-0723">Serine/threonine-protein kinase</keyword>
<accession>A0A453KDA3</accession>
<reference evidence="11" key="2">
    <citation type="journal article" date="2017" name="Nat. Plants">
        <title>The Aegilops tauschii genome reveals multiple impacts of transposons.</title>
        <authorList>
            <person name="Zhao G."/>
            <person name="Zou C."/>
            <person name="Li K."/>
            <person name="Wang K."/>
            <person name="Li T."/>
            <person name="Gao L."/>
            <person name="Zhang X."/>
            <person name="Wang H."/>
            <person name="Yang Z."/>
            <person name="Liu X."/>
            <person name="Jiang W."/>
            <person name="Mao L."/>
            <person name="Kong X."/>
            <person name="Jiao Y."/>
            <person name="Jia J."/>
        </authorList>
    </citation>
    <scope>NUCLEOTIDE SEQUENCE [LARGE SCALE GENOMIC DNA]</scope>
    <source>
        <strain evidence="11">cv. AL8/78</strain>
    </source>
</reference>
<evidence type="ECO:0000256" key="3">
    <source>
        <dbReference type="ARBA" id="ARBA00022679"/>
    </source>
</evidence>
<evidence type="ECO:0000256" key="1">
    <source>
        <dbReference type="ARBA" id="ARBA00012513"/>
    </source>
</evidence>
<sequence length="227" mass="26625">VSLRIGFSFNYFDELLGKGAMKSVYRGFDEVRGVEVAWNQANLADVLRTPDALQRMYSEVHLLSTLRHDAIIAFHASWVPHLQLHHRALLLRHPPRVPPPVPAREPPRRPRLGAPDPPGPRLPPRPRPPRHPPRPQVRQRVRQRPPGHRQDRRPRPRRRAPRRPGRAQRHRHARVHGARDVRRGLRRARRRLLLRHVHARDAHRRVPLRRVLQPRADLQEGHLRQAA</sequence>
<keyword evidence="11" id="KW-1185">Reference proteome</keyword>
<dbReference type="Proteomes" id="UP000015105">
    <property type="component" value="Chromosome 5D"/>
</dbReference>
<evidence type="ECO:0000256" key="4">
    <source>
        <dbReference type="ARBA" id="ARBA00022741"/>
    </source>
</evidence>
<dbReference type="GO" id="GO:0004674">
    <property type="term" value="F:protein serine/threonine kinase activity"/>
    <property type="evidence" value="ECO:0007669"/>
    <property type="project" value="UniProtKB-KW"/>
</dbReference>
<feature type="compositionally biased region" description="Pro residues" evidence="9">
    <location>
        <begin position="115"/>
        <end position="126"/>
    </location>
</feature>
<dbReference type="SUPFAM" id="SSF56112">
    <property type="entry name" value="Protein kinase-like (PK-like)"/>
    <property type="match status" value="1"/>
</dbReference>
<feature type="compositionally biased region" description="Basic residues" evidence="9">
    <location>
        <begin position="127"/>
        <end position="176"/>
    </location>
</feature>
<dbReference type="InterPro" id="IPR011009">
    <property type="entry name" value="Kinase-like_dom_sf"/>
</dbReference>
<reference evidence="10" key="3">
    <citation type="journal article" date="2017" name="Nature">
        <title>Genome sequence of the progenitor of the wheat D genome Aegilops tauschii.</title>
        <authorList>
            <person name="Luo M.C."/>
            <person name="Gu Y.Q."/>
            <person name="Puiu D."/>
            <person name="Wang H."/>
            <person name="Twardziok S.O."/>
            <person name="Deal K.R."/>
            <person name="Huo N."/>
            <person name="Zhu T."/>
            <person name="Wang L."/>
            <person name="Wang Y."/>
            <person name="McGuire P.E."/>
            <person name="Liu S."/>
            <person name="Long H."/>
            <person name="Ramasamy R.K."/>
            <person name="Rodriguez J.C."/>
            <person name="Van S.L."/>
            <person name="Yuan L."/>
            <person name="Wang Z."/>
            <person name="Xia Z."/>
            <person name="Xiao L."/>
            <person name="Anderson O.D."/>
            <person name="Ouyang S."/>
            <person name="Liang Y."/>
            <person name="Zimin A.V."/>
            <person name="Pertea G."/>
            <person name="Qi P."/>
            <person name="Bennetzen J.L."/>
            <person name="Dai X."/>
            <person name="Dawson M.W."/>
            <person name="Muller H.G."/>
            <person name="Kugler K."/>
            <person name="Rivarola-Duarte L."/>
            <person name="Spannagl M."/>
            <person name="Mayer K.F.X."/>
            <person name="Lu F.H."/>
            <person name="Bevan M.W."/>
            <person name="Leroy P."/>
            <person name="Li P."/>
            <person name="You F.M."/>
            <person name="Sun Q."/>
            <person name="Liu Z."/>
            <person name="Lyons E."/>
            <person name="Wicker T."/>
            <person name="Salzberg S.L."/>
            <person name="Devos K.M."/>
            <person name="Dvorak J."/>
        </authorList>
    </citation>
    <scope>NUCLEOTIDE SEQUENCE [LARGE SCALE GENOMIC DNA]</scope>
    <source>
        <strain evidence="10">cv. AL8/78</strain>
    </source>
</reference>
<evidence type="ECO:0000256" key="8">
    <source>
        <dbReference type="ARBA" id="ARBA00048679"/>
    </source>
</evidence>
<comment type="catalytic activity">
    <reaction evidence="7">
        <text>L-threonyl-[protein] + ATP = O-phospho-L-threonyl-[protein] + ADP + H(+)</text>
        <dbReference type="Rhea" id="RHEA:46608"/>
        <dbReference type="Rhea" id="RHEA-COMP:11060"/>
        <dbReference type="Rhea" id="RHEA-COMP:11605"/>
        <dbReference type="ChEBI" id="CHEBI:15378"/>
        <dbReference type="ChEBI" id="CHEBI:30013"/>
        <dbReference type="ChEBI" id="CHEBI:30616"/>
        <dbReference type="ChEBI" id="CHEBI:61977"/>
        <dbReference type="ChEBI" id="CHEBI:456216"/>
        <dbReference type="EC" id="2.7.11.1"/>
    </reaction>
</comment>
<keyword evidence="4" id="KW-0547">Nucleotide-binding</keyword>
<keyword evidence="6" id="KW-0067">ATP-binding</keyword>
<keyword evidence="3" id="KW-0808">Transferase</keyword>
<evidence type="ECO:0000256" key="6">
    <source>
        <dbReference type="ARBA" id="ARBA00022840"/>
    </source>
</evidence>
<dbReference type="EnsemblPlants" id="AET5Gv20380700.3">
    <property type="protein sequence ID" value="AET5Gv20380700.3"/>
    <property type="gene ID" value="AET5Gv20380700"/>
</dbReference>
<dbReference type="Gene3D" id="3.30.200.20">
    <property type="entry name" value="Phosphorylase Kinase, domain 1"/>
    <property type="match status" value="1"/>
</dbReference>
<reference evidence="11" key="1">
    <citation type="journal article" date="2014" name="Science">
        <title>Ancient hybridizations among the ancestral genomes of bread wheat.</title>
        <authorList>
            <consortium name="International Wheat Genome Sequencing Consortium,"/>
            <person name="Marcussen T."/>
            <person name="Sandve S.R."/>
            <person name="Heier L."/>
            <person name="Spannagl M."/>
            <person name="Pfeifer M."/>
            <person name="Jakobsen K.S."/>
            <person name="Wulff B.B."/>
            <person name="Steuernagel B."/>
            <person name="Mayer K.F."/>
            <person name="Olsen O.A."/>
        </authorList>
    </citation>
    <scope>NUCLEOTIDE SEQUENCE [LARGE SCALE GENOMIC DNA]</scope>
    <source>
        <strain evidence="11">cv. AL8/78</strain>
    </source>
</reference>
<protein>
    <recommendedName>
        <fullName evidence="1">non-specific serine/threonine protein kinase</fullName>
        <ecNumber evidence="1">2.7.11.1</ecNumber>
    </recommendedName>
</protein>
<evidence type="ECO:0000256" key="2">
    <source>
        <dbReference type="ARBA" id="ARBA00022527"/>
    </source>
</evidence>
<evidence type="ECO:0000256" key="7">
    <source>
        <dbReference type="ARBA" id="ARBA00047899"/>
    </source>
</evidence>
<dbReference type="InterPro" id="IPR050588">
    <property type="entry name" value="WNK_Ser-Thr_kinase"/>
</dbReference>
<dbReference type="FunFam" id="3.30.200.20:FF:000075">
    <property type="entry name" value="Probable serine/threonine-protein kinase WNK1"/>
    <property type="match status" value="1"/>
</dbReference>
<reference evidence="10" key="4">
    <citation type="submission" date="2019-03" db="UniProtKB">
        <authorList>
            <consortium name="EnsemblPlants"/>
        </authorList>
    </citation>
    <scope>IDENTIFICATION</scope>
</reference>